<dbReference type="Pfam" id="PF20684">
    <property type="entry name" value="Fung_rhodopsin"/>
    <property type="match status" value="1"/>
</dbReference>
<feature type="transmembrane region" description="Helical" evidence="7">
    <location>
        <begin position="119"/>
        <end position="137"/>
    </location>
</feature>
<feature type="region of interest" description="Disordered" evidence="6">
    <location>
        <begin position="283"/>
        <end position="313"/>
    </location>
</feature>
<name>A0A0F7ZSN8_9HYPO</name>
<evidence type="ECO:0000256" key="4">
    <source>
        <dbReference type="ARBA" id="ARBA00023136"/>
    </source>
</evidence>
<dbReference type="Proteomes" id="UP000054481">
    <property type="component" value="Unassembled WGS sequence"/>
</dbReference>
<accession>A0A0F7ZSN8</accession>
<feature type="domain" description="Rhodopsin" evidence="8">
    <location>
        <begin position="89"/>
        <end position="173"/>
    </location>
</feature>
<dbReference type="GO" id="GO:0016020">
    <property type="term" value="C:membrane"/>
    <property type="evidence" value="ECO:0007669"/>
    <property type="project" value="UniProtKB-SubCell"/>
</dbReference>
<evidence type="ECO:0000313" key="9">
    <source>
        <dbReference type="EMBL" id="KJZ71688.1"/>
    </source>
</evidence>
<gene>
    <name evidence="9" type="ORF">HIM_08926</name>
</gene>
<organism evidence="9 10">
    <name type="scientific">Hirsutella minnesotensis 3608</name>
    <dbReference type="NCBI Taxonomy" id="1043627"/>
    <lineage>
        <taxon>Eukaryota</taxon>
        <taxon>Fungi</taxon>
        <taxon>Dikarya</taxon>
        <taxon>Ascomycota</taxon>
        <taxon>Pezizomycotina</taxon>
        <taxon>Sordariomycetes</taxon>
        <taxon>Hypocreomycetidae</taxon>
        <taxon>Hypocreales</taxon>
        <taxon>Ophiocordycipitaceae</taxon>
        <taxon>Hirsutella</taxon>
    </lineage>
</organism>
<dbReference type="AlphaFoldDB" id="A0A0F7ZSN8"/>
<keyword evidence="3 7" id="KW-1133">Transmembrane helix</keyword>
<feature type="transmembrane region" description="Helical" evidence="7">
    <location>
        <begin position="12"/>
        <end position="31"/>
    </location>
</feature>
<proteinExistence type="inferred from homology"/>
<comment type="subcellular location">
    <subcellularLocation>
        <location evidence="1">Membrane</location>
        <topology evidence="1">Multi-pass membrane protein</topology>
    </subcellularLocation>
</comment>
<dbReference type="InterPro" id="IPR049326">
    <property type="entry name" value="Rhodopsin_dom_fungi"/>
</dbReference>
<evidence type="ECO:0000256" key="2">
    <source>
        <dbReference type="ARBA" id="ARBA00022692"/>
    </source>
</evidence>
<evidence type="ECO:0000256" key="1">
    <source>
        <dbReference type="ARBA" id="ARBA00004141"/>
    </source>
</evidence>
<comment type="similarity">
    <text evidence="5">Belongs to the SAT4 family.</text>
</comment>
<dbReference type="InterPro" id="IPR052337">
    <property type="entry name" value="SAT4-like"/>
</dbReference>
<keyword evidence="10" id="KW-1185">Reference proteome</keyword>
<evidence type="ECO:0000313" key="10">
    <source>
        <dbReference type="Proteomes" id="UP000054481"/>
    </source>
</evidence>
<dbReference type="PANTHER" id="PTHR33048">
    <property type="entry name" value="PTH11-LIKE INTEGRAL MEMBRANE PROTEIN (AFU_ORTHOLOGUE AFUA_5G11245)"/>
    <property type="match status" value="1"/>
</dbReference>
<keyword evidence="4 7" id="KW-0472">Membrane</keyword>
<keyword evidence="2 7" id="KW-0812">Transmembrane</keyword>
<dbReference type="EMBL" id="KQ030565">
    <property type="protein sequence ID" value="KJZ71688.1"/>
    <property type="molecule type" value="Genomic_DNA"/>
</dbReference>
<dbReference type="PANTHER" id="PTHR33048:SF2">
    <property type="entry name" value="SRPK"/>
    <property type="match status" value="1"/>
</dbReference>
<evidence type="ECO:0000256" key="7">
    <source>
        <dbReference type="SAM" id="Phobius"/>
    </source>
</evidence>
<sequence>MGAREALIETWCLYAFGSVIIFARVACRWRMVGISGFKPDDYIIFLSWMTYTVMTVAAHIVGGLGDLHALDIEQRAALSSTLNMVPPLIMNILTDVMIMAIPAPILLNVNTTFWKKLGLLVLFGGGLFIMVAAILRVTMIMIMKNGPTAAIWSCREDFVAILVGQAILIRPLFFKSFWTQNPSIVGRSFHFTSENSSKPAAAFAMNSRRKLKRYDPFSLTAALATVDGYDNSQEDIIGHCEEQQNAGDTIIEQPGDIKSSTAITTKNEKLVIHVSKLFEVDNTEEKSNVPHHTHQMRAGSQSKAWTDARHNDK</sequence>
<evidence type="ECO:0000259" key="8">
    <source>
        <dbReference type="Pfam" id="PF20684"/>
    </source>
</evidence>
<feature type="transmembrane region" description="Helical" evidence="7">
    <location>
        <begin position="43"/>
        <end position="67"/>
    </location>
</feature>
<protein>
    <recommendedName>
        <fullName evidence="8">Rhodopsin domain-containing protein</fullName>
    </recommendedName>
</protein>
<evidence type="ECO:0000256" key="5">
    <source>
        <dbReference type="ARBA" id="ARBA00038359"/>
    </source>
</evidence>
<reference evidence="9 10" key="1">
    <citation type="journal article" date="2014" name="Genome Biol. Evol.">
        <title>Comparative genomics and transcriptomics analyses reveal divergent lifestyle features of nematode endoparasitic fungus Hirsutella minnesotensis.</title>
        <authorList>
            <person name="Lai Y."/>
            <person name="Liu K."/>
            <person name="Zhang X."/>
            <person name="Zhang X."/>
            <person name="Li K."/>
            <person name="Wang N."/>
            <person name="Shu C."/>
            <person name="Wu Y."/>
            <person name="Wang C."/>
            <person name="Bushley K.E."/>
            <person name="Xiang M."/>
            <person name="Liu X."/>
        </authorList>
    </citation>
    <scope>NUCLEOTIDE SEQUENCE [LARGE SCALE GENOMIC DNA]</scope>
    <source>
        <strain evidence="9 10">3608</strain>
    </source>
</reference>
<evidence type="ECO:0000256" key="6">
    <source>
        <dbReference type="SAM" id="MobiDB-lite"/>
    </source>
</evidence>
<dbReference type="OrthoDB" id="4919384at2759"/>
<feature type="transmembrane region" description="Helical" evidence="7">
    <location>
        <begin position="88"/>
        <end position="107"/>
    </location>
</feature>
<evidence type="ECO:0000256" key="3">
    <source>
        <dbReference type="ARBA" id="ARBA00022989"/>
    </source>
</evidence>